<comment type="caution">
    <text evidence="2">The sequence shown here is derived from an EMBL/GenBank/DDBJ whole genome shotgun (WGS) entry which is preliminary data.</text>
</comment>
<sequence>MDGEPYTKPSPASWPATDRAEDEDPLGFDPSTTASGAFSRSTADLDWSEATVDAGRTGRPSRRGGITTAASNREPRANVAAPGVAGGGPDGDGDAAEASGRRGEGGGVHPAVDDGTVTAGRALGGGATGADWSLASPWDSAATPDDTPAWPEGGAGFAPSAVEEPDFERRSTDSLSSRDLR</sequence>
<evidence type="ECO:0000256" key="1">
    <source>
        <dbReference type="SAM" id="MobiDB-lite"/>
    </source>
</evidence>
<evidence type="ECO:0000313" key="2">
    <source>
        <dbReference type="EMBL" id="KAE9113007.1"/>
    </source>
</evidence>
<dbReference type="AlphaFoldDB" id="A0A6A3SBA3"/>
<dbReference type="EMBL" id="QXGA01001684">
    <property type="protein sequence ID" value="KAE9113007.1"/>
    <property type="molecule type" value="Genomic_DNA"/>
</dbReference>
<feature type="region of interest" description="Disordered" evidence="1">
    <location>
        <begin position="1"/>
        <end position="181"/>
    </location>
</feature>
<feature type="compositionally biased region" description="Basic and acidic residues" evidence="1">
    <location>
        <begin position="167"/>
        <end position="181"/>
    </location>
</feature>
<evidence type="ECO:0000313" key="3">
    <source>
        <dbReference type="Proteomes" id="UP000440732"/>
    </source>
</evidence>
<proteinExistence type="predicted"/>
<gene>
    <name evidence="2" type="ORF">PF006_g19855</name>
</gene>
<reference evidence="2 3" key="1">
    <citation type="submission" date="2018-08" db="EMBL/GenBank/DDBJ databases">
        <title>Genomic investigation of the strawberry pathogen Phytophthora fragariae indicates pathogenicity is determined by transcriptional variation in three key races.</title>
        <authorList>
            <person name="Adams T.M."/>
            <person name="Armitage A.D."/>
            <person name="Sobczyk M.K."/>
            <person name="Bates H.J."/>
            <person name="Dunwell J.M."/>
            <person name="Nellist C.F."/>
            <person name="Harrison R.J."/>
        </authorList>
    </citation>
    <scope>NUCLEOTIDE SEQUENCE [LARGE SCALE GENOMIC DNA]</scope>
    <source>
        <strain evidence="2 3">NOV-5</strain>
    </source>
</reference>
<accession>A0A6A3SBA3</accession>
<feature type="compositionally biased region" description="Polar residues" evidence="1">
    <location>
        <begin position="30"/>
        <end position="42"/>
    </location>
</feature>
<organism evidence="2 3">
    <name type="scientific">Phytophthora fragariae</name>
    <dbReference type="NCBI Taxonomy" id="53985"/>
    <lineage>
        <taxon>Eukaryota</taxon>
        <taxon>Sar</taxon>
        <taxon>Stramenopiles</taxon>
        <taxon>Oomycota</taxon>
        <taxon>Peronosporomycetes</taxon>
        <taxon>Peronosporales</taxon>
        <taxon>Peronosporaceae</taxon>
        <taxon>Phytophthora</taxon>
    </lineage>
</organism>
<dbReference type="Proteomes" id="UP000440732">
    <property type="component" value="Unassembled WGS sequence"/>
</dbReference>
<protein>
    <submittedName>
        <fullName evidence="2">Uncharacterized protein</fullName>
    </submittedName>
</protein>
<name>A0A6A3SBA3_9STRA</name>